<evidence type="ECO:0000313" key="4">
    <source>
        <dbReference type="EMBL" id="TPG83402.1"/>
    </source>
</evidence>
<name>A0A502ICH6_9PSED</name>
<evidence type="ECO:0000256" key="1">
    <source>
        <dbReference type="ARBA" id="ARBA00022553"/>
    </source>
</evidence>
<dbReference type="InterPro" id="IPR001789">
    <property type="entry name" value="Sig_transdc_resp-reg_receiver"/>
</dbReference>
<evidence type="ECO:0000256" key="2">
    <source>
        <dbReference type="PROSITE-ProRule" id="PRU00169"/>
    </source>
</evidence>
<dbReference type="EMBL" id="RCZA01000006">
    <property type="protein sequence ID" value="TPG83402.1"/>
    <property type="molecule type" value="Genomic_DNA"/>
</dbReference>
<comment type="caution">
    <text evidence="2">Lacks conserved residue(s) required for the propagation of feature annotation.</text>
</comment>
<evidence type="ECO:0000313" key="5">
    <source>
        <dbReference type="Proteomes" id="UP000320914"/>
    </source>
</evidence>
<dbReference type="RefSeq" id="WP_140679746.1">
    <property type="nucleotide sequence ID" value="NZ_RCZA01000006.1"/>
</dbReference>
<evidence type="ECO:0000259" key="3">
    <source>
        <dbReference type="PROSITE" id="PS50110"/>
    </source>
</evidence>
<dbReference type="InterPro" id="IPR011006">
    <property type="entry name" value="CheY-like_superfamily"/>
</dbReference>
<dbReference type="GO" id="GO:0000160">
    <property type="term" value="P:phosphorelay signal transduction system"/>
    <property type="evidence" value="ECO:0007669"/>
    <property type="project" value="InterPro"/>
</dbReference>
<sequence>MDVNFRLPPINGEIVIVEDESLLRELMRETLSEVGAECVAFSNADDALIHMLASDTRCALIIAAHGLPGQIQGAELAELVRGRWPEMPVVITSGWTDTFIGLPATTQFLAKPWSLEGLVMTVANLLQPGVPSTDTPKH</sequence>
<dbReference type="SMART" id="SM00448">
    <property type="entry name" value="REC"/>
    <property type="match status" value="1"/>
</dbReference>
<organism evidence="4 5">
    <name type="scientific">Pseudomonas mandelii</name>
    <dbReference type="NCBI Taxonomy" id="75612"/>
    <lineage>
        <taxon>Bacteria</taxon>
        <taxon>Pseudomonadati</taxon>
        <taxon>Pseudomonadota</taxon>
        <taxon>Gammaproteobacteria</taxon>
        <taxon>Pseudomonadales</taxon>
        <taxon>Pseudomonadaceae</taxon>
        <taxon>Pseudomonas</taxon>
    </lineage>
</organism>
<accession>A0A502ICH6</accession>
<feature type="domain" description="Response regulatory" evidence="3">
    <location>
        <begin position="13"/>
        <end position="126"/>
    </location>
</feature>
<dbReference type="SUPFAM" id="SSF52172">
    <property type="entry name" value="CheY-like"/>
    <property type="match status" value="1"/>
</dbReference>
<gene>
    <name evidence="4" type="ORF">EAH74_16260</name>
</gene>
<dbReference type="PROSITE" id="PS50110">
    <property type="entry name" value="RESPONSE_REGULATORY"/>
    <property type="match status" value="1"/>
</dbReference>
<dbReference type="PANTHER" id="PTHR44591">
    <property type="entry name" value="STRESS RESPONSE REGULATOR PROTEIN 1"/>
    <property type="match status" value="1"/>
</dbReference>
<dbReference type="Proteomes" id="UP000320914">
    <property type="component" value="Unassembled WGS sequence"/>
</dbReference>
<reference evidence="4 5" key="1">
    <citation type="journal article" date="2019" name="Environ. Microbiol.">
        <title>Species interactions and distinct microbial communities in high Arctic permafrost affected cryosols are associated with the CH4 and CO2 gas fluxes.</title>
        <authorList>
            <person name="Altshuler I."/>
            <person name="Hamel J."/>
            <person name="Turney S."/>
            <person name="Magnuson E."/>
            <person name="Levesque R."/>
            <person name="Greer C."/>
            <person name="Whyte L.G."/>
        </authorList>
    </citation>
    <scope>NUCLEOTIDE SEQUENCE [LARGE SCALE GENOMIC DNA]</scope>
    <source>
        <strain evidence="4 5">OWC5</strain>
    </source>
</reference>
<dbReference type="InterPro" id="IPR050595">
    <property type="entry name" value="Bact_response_regulator"/>
</dbReference>
<dbReference type="AlphaFoldDB" id="A0A502ICH6"/>
<protein>
    <submittedName>
        <fullName evidence="4">Response regulator</fullName>
    </submittedName>
</protein>
<keyword evidence="1" id="KW-0597">Phosphoprotein</keyword>
<proteinExistence type="predicted"/>
<dbReference type="Pfam" id="PF00072">
    <property type="entry name" value="Response_reg"/>
    <property type="match status" value="1"/>
</dbReference>
<comment type="caution">
    <text evidence="4">The sequence shown here is derived from an EMBL/GenBank/DDBJ whole genome shotgun (WGS) entry which is preliminary data.</text>
</comment>
<dbReference type="PANTHER" id="PTHR44591:SF21">
    <property type="entry name" value="TWO-COMPONENT RESPONSE REGULATOR"/>
    <property type="match status" value="1"/>
</dbReference>
<dbReference type="Gene3D" id="3.40.50.2300">
    <property type="match status" value="1"/>
</dbReference>